<protein>
    <submittedName>
        <fullName evidence="3">Ferrous iron transport protein A</fullName>
    </submittedName>
</protein>
<organism evidence="3 4">
    <name type="scientific">Candidatus Blautia merdavium</name>
    <dbReference type="NCBI Taxonomy" id="2838494"/>
    <lineage>
        <taxon>Bacteria</taxon>
        <taxon>Bacillati</taxon>
        <taxon>Bacillota</taxon>
        <taxon>Clostridia</taxon>
        <taxon>Lachnospirales</taxon>
        <taxon>Lachnospiraceae</taxon>
        <taxon>Blautia</taxon>
    </lineage>
</organism>
<keyword evidence="1" id="KW-0408">Iron</keyword>
<reference evidence="3" key="2">
    <citation type="submission" date="2021-04" db="EMBL/GenBank/DDBJ databases">
        <authorList>
            <person name="Gilroy R."/>
        </authorList>
    </citation>
    <scope>NUCLEOTIDE SEQUENCE</scope>
    <source>
        <strain evidence="3">ChiBcec2-3848</strain>
    </source>
</reference>
<dbReference type="AlphaFoldDB" id="A0A9D2PM53"/>
<proteinExistence type="predicted"/>
<dbReference type="Proteomes" id="UP000823886">
    <property type="component" value="Unassembled WGS sequence"/>
</dbReference>
<gene>
    <name evidence="3" type="ORF">H9753_05285</name>
</gene>
<name>A0A9D2PM53_9FIRM</name>
<evidence type="ECO:0000256" key="1">
    <source>
        <dbReference type="ARBA" id="ARBA00023004"/>
    </source>
</evidence>
<sequence>MKALSAAKPGEYCTIKWLFGIPEVLEIMKSYHIGEGSRIQVLQCGKDRLIIKTEDTKLAMSTEIAQRIKV</sequence>
<dbReference type="InterPro" id="IPR008988">
    <property type="entry name" value="Transcriptional_repressor_C"/>
</dbReference>
<feature type="domain" description="Ferrous iron transporter FeoA-like" evidence="2">
    <location>
        <begin position="3"/>
        <end position="70"/>
    </location>
</feature>
<accession>A0A9D2PM53</accession>
<evidence type="ECO:0000313" key="3">
    <source>
        <dbReference type="EMBL" id="HJC63016.1"/>
    </source>
</evidence>
<evidence type="ECO:0000259" key="2">
    <source>
        <dbReference type="Pfam" id="PF04023"/>
    </source>
</evidence>
<dbReference type="InterPro" id="IPR038157">
    <property type="entry name" value="FeoA_core_dom"/>
</dbReference>
<evidence type="ECO:0000313" key="4">
    <source>
        <dbReference type="Proteomes" id="UP000823886"/>
    </source>
</evidence>
<reference evidence="3" key="1">
    <citation type="journal article" date="2021" name="PeerJ">
        <title>Extensive microbial diversity within the chicken gut microbiome revealed by metagenomics and culture.</title>
        <authorList>
            <person name="Gilroy R."/>
            <person name="Ravi A."/>
            <person name="Getino M."/>
            <person name="Pursley I."/>
            <person name="Horton D.L."/>
            <person name="Alikhan N.F."/>
            <person name="Baker D."/>
            <person name="Gharbi K."/>
            <person name="Hall N."/>
            <person name="Watson M."/>
            <person name="Adriaenssens E.M."/>
            <person name="Foster-Nyarko E."/>
            <person name="Jarju S."/>
            <person name="Secka A."/>
            <person name="Antonio M."/>
            <person name="Oren A."/>
            <person name="Chaudhuri R.R."/>
            <person name="La Ragione R."/>
            <person name="Hildebrand F."/>
            <person name="Pallen M.J."/>
        </authorList>
    </citation>
    <scope>NUCLEOTIDE SEQUENCE</scope>
    <source>
        <strain evidence="3">ChiBcec2-3848</strain>
    </source>
</reference>
<dbReference type="GO" id="GO:0046914">
    <property type="term" value="F:transition metal ion binding"/>
    <property type="evidence" value="ECO:0007669"/>
    <property type="project" value="InterPro"/>
</dbReference>
<dbReference type="SUPFAM" id="SSF50037">
    <property type="entry name" value="C-terminal domain of transcriptional repressors"/>
    <property type="match status" value="1"/>
</dbReference>
<dbReference type="EMBL" id="DWVZ01000066">
    <property type="protein sequence ID" value="HJC63016.1"/>
    <property type="molecule type" value="Genomic_DNA"/>
</dbReference>
<comment type="caution">
    <text evidence="3">The sequence shown here is derived from an EMBL/GenBank/DDBJ whole genome shotgun (WGS) entry which is preliminary data.</text>
</comment>
<dbReference type="InterPro" id="IPR007167">
    <property type="entry name" value="Fe-transptr_FeoA-like"/>
</dbReference>
<dbReference type="Pfam" id="PF04023">
    <property type="entry name" value="FeoA"/>
    <property type="match status" value="1"/>
</dbReference>
<dbReference type="Gene3D" id="2.30.30.90">
    <property type="match status" value="1"/>
</dbReference>